<organism evidence="7">
    <name type="scientific">Satyrvirus sp</name>
    <dbReference type="NCBI Taxonomy" id="2487771"/>
    <lineage>
        <taxon>Viruses</taxon>
        <taxon>Varidnaviria</taxon>
        <taxon>Bamfordvirae</taxon>
        <taxon>Nucleocytoviricota</taxon>
        <taxon>Megaviricetes</taxon>
        <taxon>Imitervirales</taxon>
        <taxon>Mimiviridae</taxon>
        <taxon>Megamimivirinae</taxon>
    </lineage>
</organism>
<protein>
    <recommendedName>
        <fullName evidence="6">C3H1-type domain-containing protein</fullName>
    </recommendedName>
</protein>
<keyword evidence="2 4" id="KW-0863">Zinc-finger</keyword>
<evidence type="ECO:0000256" key="4">
    <source>
        <dbReference type="PROSITE-ProRule" id="PRU00723"/>
    </source>
</evidence>
<evidence type="ECO:0000256" key="2">
    <source>
        <dbReference type="ARBA" id="ARBA00022771"/>
    </source>
</evidence>
<dbReference type="InterPro" id="IPR000571">
    <property type="entry name" value="Znf_CCCH"/>
</dbReference>
<evidence type="ECO:0000313" key="7">
    <source>
        <dbReference type="EMBL" id="AYV85011.1"/>
    </source>
</evidence>
<dbReference type="SUPFAM" id="SSF90229">
    <property type="entry name" value="CCCH zinc finger"/>
    <property type="match status" value="1"/>
</dbReference>
<sequence>MDYDNLDNLDNNILLDDGYDSNSEIKLEITDYKNGNKYVHTYSVPYKPTHCNEKRLICYSTINNEGCSYGSKCTYAHSIDEQIIDDERKFIYQIILDKNLMNFFSMTNPKTDDIYKNLLFLSHLCENCANNKCTGGYNCRNGVNVPSLKLCKNDLLTGECLNKLVDINVDPLLVEKIKAENLEMAYPYKGCINGHHLTTRNLVPYYKYIHQKENNKKNKYQSFRYIIDIDSLSKIFKENYDDPYKIDNIMDENDDDSDSSTDEEISNWFQNKNNIDDVNDDQN</sequence>
<evidence type="ECO:0000256" key="1">
    <source>
        <dbReference type="ARBA" id="ARBA00022723"/>
    </source>
</evidence>
<dbReference type="EMBL" id="MK072438">
    <property type="protein sequence ID" value="AYV85011.1"/>
    <property type="molecule type" value="Genomic_DNA"/>
</dbReference>
<proteinExistence type="predicted"/>
<feature type="compositionally biased region" description="Acidic residues" evidence="5">
    <location>
        <begin position="250"/>
        <end position="265"/>
    </location>
</feature>
<feature type="domain" description="C3H1-type" evidence="6">
    <location>
        <begin position="52"/>
        <end position="80"/>
    </location>
</feature>
<dbReference type="GO" id="GO:0008270">
    <property type="term" value="F:zinc ion binding"/>
    <property type="evidence" value="ECO:0007669"/>
    <property type="project" value="UniProtKB-KW"/>
</dbReference>
<evidence type="ECO:0000256" key="5">
    <source>
        <dbReference type="SAM" id="MobiDB-lite"/>
    </source>
</evidence>
<keyword evidence="3 4" id="KW-0862">Zinc</keyword>
<feature type="region of interest" description="Disordered" evidence="5">
    <location>
        <begin position="250"/>
        <end position="283"/>
    </location>
</feature>
<reference evidence="7" key="1">
    <citation type="submission" date="2018-10" db="EMBL/GenBank/DDBJ databases">
        <title>Hidden diversity of soil giant viruses.</title>
        <authorList>
            <person name="Schulz F."/>
            <person name="Alteio L."/>
            <person name="Goudeau D."/>
            <person name="Ryan E.M."/>
            <person name="Malmstrom R.R."/>
            <person name="Blanchard J."/>
            <person name="Woyke T."/>
        </authorList>
    </citation>
    <scope>NUCLEOTIDE SEQUENCE</scope>
    <source>
        <strain evidence="7">SAV1</strain>
    </source>
</reference>
<name>A0A3G5AFF9_9VIRU</name>
<evidence type="ECO:0000256" key="3">
    <source>
        <dbReference type="ARBA" id="ARBA00022833"/>
    </source>
</evidence>
<keyword evidence="1 4" id="KW-0479">Metal-binding</keyword>
<dbReference type="PROSITE" id="PS50103">
    <property type="entry name" value="ZF_C3H1"/>
    <property type="match status" value="1"/>
</dbReference>
<evidence type="ECO:0000259" key="6">
    <source>
        <dbReference type="PROSITE" id="PS50103"/>
    </source>
</evidence>
<feature type="zinc finger region" description="C3H1-type" evidence="4">
    <location>
        <begin position="52"/>
        <end position="80"/>
    </location>
</feature>
<dbReference type="InterPro" id="IPR036855">
    <property type="entry name" value="Znf_CCCH_sf"/>
</dbReference>
<gene>
    <name evidence="7" type="ORF">Satyrvirus2_22</name>
</gene>
<accession>A0A3G5AFF9</accession>